<dbReference type="GO" id="GO:0050660">
    <property type="term" value="F:flavin adenine dinucleotide binding"/>
    <property type="evidence" value="ECO:0007669"/>
    <property type="project" value="TreeGrafter"/>
</dbReference>
<comment type="similarity">
    <text evidence="2 4">Belongs to the TPP enzyme family.</text>
</comment>
<dbReference type="Gene3D" id="3.40.50.970">
    <property type="match status" value="2"/>
</dbReference>
<dbReference type="GO" id="GO:0009099">
    <property type="term" value="P:L-valine biosynthetic process"/>
    <property type="evidence" value="ECO:0007669"/>
    <property type="project" value="TreeGrafter"/>
</dbReference>
<dbReference type="InterPro" id="IPR012001">
    <property type="entry name" value="Thiamin_PyroP_enz_TPP-bd_dom"/>
</dbReference>
<reference evidence="8 9" key="1">
    <citation type="submission" date="2017-06" db="EMBL/GenBank/DDBJ databases">
        <authorList>
            <person name="Kim H.J."/>
            <person name="Triplett B.A."/>
        </authorList>
    </citation>
    <scope>NUCLEOTIDE SEQUENCE [LARGE SCALE GENOMIC DNA]</scope>
    <source>
        <strain evidence="8 9">CGMCC 4.5593</strain>
    </source>
</reference>
<evidence type="ECO:0000259" key="5">
    <source>
        <dbReference type="Pfam" id="PF00205"/>
    </source>
</evidence>
<feature type="domain" description="Thiamine pyrophosphate enzyme central" evidence="5">
    <location>
        <begin position="192"/>
        <end position="317"/>
    </location>
</feature>
<dbReference type="Pfam" id="PF02776">
    <property type="entry name" value="TPP_enzyme_N"/>
    <property type="match status" value="1"/>
</dbReference>
<dbReference type="InterPro" id="IPR045229">
    <property type="entry name" value="TPP_enz"/>
</dbReference>
<dbReference type="OrthoDB" id="4959782at2"/>
<evidence type="ECO:0000259" key="6">
    <source>
        <dbReference type="Pfam" id="PF02775"/>
    </source>
</evidence>
<dbReference type="InterPro" id="IPR029035">
    <property type="entry name" value="DHS-like_NAD/FAD-binding_dom"/>
</dbReference>
<feature type="domain" description="Thiamine pyrophosphate enzyme N-terminal TPP-binding" evidence="7">
    <location>
        <begin position="9"/>
        <end position="121"/>
    </location>
</feature>
<evidence type="ECO:0000256" key="4">
    <source>
        <dbReference type="RuleBase" id="RU362132"/>
    </source>
</evidence>
<comment type="cofactor">
    <cofactor evidence="1">
        <name>thiamine diphosphate</name>
        <dbReference type="ChEBI" id="CHEBI:58937"/>
    </cofactor>
</comment>
<dbReference type="GO" id="GO:0000287">
    <property type="term" value="F:magnesium ion binding"/>
    <property type="evidence" value="ECO:0007669"/>
    <property type="project" value="InterPro"/>
</dbReference>
<sequence length="540" mass="56458">MSERIEGHGGELALAALRAAGVREMFTLSGGHVFPLYDAAHKTGFPIYDVRHEQSAVFAAEAVAKLRRSPGLAVLTAGPGVTNGISGLTSALFNASPVMVIGGRAPAMRWGSGSLQELDHVPLVAPVTKHASTVFNTGEIPNAVRAALTAALTPHRGPVFLDLPLEIVFSSDEADAPTAPDVPVIEPDPDDVARAAQLIAEAQHPVIIAGSDVYASDAVAALREAAETLRVPVIANGMGRGALPPTHPLAFAKARRAALRGADVVVVIGTPLDFRLGFGDFGAAQVVHIVDAPSQRATHVQPVVSPAGDLRLILSALADYTGVRADHEDWIADLRTAEDAGKARDAQEMAADTDPIKPARVYGELRRVLAPDAVTIGDGGDFVSYAGRYLEPSVPGSWLDPGPYGCLGTGMGYAMGARVTYPDRQICVLMGDGAAGFSLMDVESLVRQQLPVVIVVGNNGIWGLEKHPMQAMYGYDVAADLQPGLRYDDVVRAMGGAGETVSKAADLGEALERAFSAGVPYLVNVLTDPADAYPRSSNLA</sequence>
<dbReference type="CDD" id="cd07035">
    <property type="entry name" value="TPP_PYR_POX_like"/>
    <property type="match status" value="1"/>
</dbReference>
<dbReference type="GO" id="GO:0003984">
    <property type="term" value="F:acetolactate synthase activity"/>
    <property type="evidence" value="ECO:0007669"/>
    <property type="project" value="TreeGrafter"/>
</dbReference>
<evidence type="ECO:0000256" key="3">
    <source>
        <dbReference type="ARBA" id="ARBA00023052"/>
    </source>
</evidence>
<dbReference type="GO" id="GO:0005948">
    <property type="term" value="C:acetolactate synthase complex"/>
    <property type="evidence" value="ECO:0007669"/>
    <property type="project" value="TreeGrafter"/>
</dbReference>
<dbReference type="CDD" id="cd02004">
    <property type="entry name" value="TPP_BZL_OCoD_HPCL"/>
    <property type="match status" value="1"/>
</dbReference>
<evidence type="ECO:0000259" key="7">
    <source>
        <dbReference type="Pfam" id="PF02776"/>
    </source>
</evidence>
<dbReference type="NCBIfam" id="NF004516">
    <property type="entry name" value="PRK05858.1"/>
    <property type="match status" value="1"/>
</dbReference>
<organism evidence="8 9">
    <name type="scientific">Asanoa hainanensis</name>
    <dbReference type="NCBI Taxonomy" id="560556"/>
    <lineage>
        <taxon>Bacteria</taxon>
        <taxon>Bacillati</taxon>
        <taxon>Actinomycetota</taxon>
        <taxon>Actinomycetes</taxon>
        <taxon>Micromonosporales</taxon>
        <taxon>Micromonosporaceae</taxon>
        <taxon>Asanoa</taxon>
    </lineage>
</organism>
<dbReference type="AlphaFoldDB" id="A0A239JMV2"/>
<dbReference type="SUPFAM" id="SSF52518">
    <property type="entry name" value="Thiamin diphosphate-binding fold (THDP-binding)"/>
    <property type="match status" value="2"/>
</dbReference>
<dbReference type="SUPFAM" id="SSF52467">
    <property type="entry name" value="DHS-like NAD/FAD-binding domain"/>
    <property type="match status" value="1"/>
</dbReference>
<evidence type="ECO:0000256" key="2">
    <source>
        <dbReference type="ARBA" id="ARBA00007812"/>
    </source>
</evidence>
<keyword evidence="3 4" id="KW-0786">Thiamine pyrophosphate</keyword>
<dbReference type="InterPro" id="IPR011766">
    <property type="entry name" value="TPP_enzyme_TPP-bd"/>
</dbReference>
<protein>
    <submittedName>
        <fullName evidence="8">Acetolactate synthase-1/2/3 large subunit</fullName>
    </submittedName>
</protein>
<dbReference type="InterPro" id="IPR012000">
    <property type="entry name" value="Thiamin_PyroP_enz_cen_dom"/>
</dbReference>
<accession>A0A239JMV2</accession>
<proteinExistence type="inferred from homology"/>
<gene>
    <name evidence="8" type="ORF">SAMN05421812_10344</name>
</gene>
<dbReference type="Pfam" id="PF02775">
    <property type="entry name" value="TPP_enzyme_C"/>
    <property type="match status" value="1"/>
</dbReference>
<evidence type="ECO:0000256" key="1">
    <source>
        <dbReference type="ARBA" id="ARBA00001964"/>
    </source>
</evidence>
<dbReference type="InterPro" id="IPR029061">
    <property type="entry name" value="THDP-binding"/>
</dbReference>
<name>A0A239JMV2_9ACTN</name>
<evidence type="ECO:0000313" key="8">
    <source>
        <dbReference type="EMBL" id="SNT07356.1"/>
    </source>
</evidence>
<evidence type="ECO:0000313" key="9">
    <source>
        <dbReference type="Proteomes" id="UP000198362"/>
    </source>
</evidence>
<dbReference type="PANTHER" id="PTHR18968">
    <property type="entry name" value="THIAMINE PYROPHOSPHATE ENZYMES"/>
    <property type="match status" value="1"/>
</dbReference>
<dbReference type="Proteomes" id="UP000198362">
    <property type="component" value="Unassembled WGS sequence"/>
</dbReference>
<dbReference type="GO" id="GO:0030976">
    <property type="term" value="F:thiamine pyrophosphate binding"/>
    <property type="evidence" value="ECO:0007669"/>
    <property type="project" value="InterPro"/>
</dbReference>
<dbReference type="EMBL" id="FZPH01000003">
    <property type="protein sequence ID" value="SNT07356.1"/>
    <property type="molecule type" value="Genomic_DNA"/>
</dbReference>
<dbReference type="Pfam" id="PF00205">
    <property type="entry name" value="TPP_enzyme_M"/>
    <property type="match status" value="1"/>
</dbReference>
<dbReference type="GO" id="GO:0009097">
    <property type="term" value="P:isoleucine biosynthetic process"/>
    <property type="evidence" value="ECO:0007669"/>
    <property type="project" value="TreeGrafter"/>
</dbReference>
<feature type="domain" description="Thiamine pyrophosphate enzyme TPP-binding" evidence="6">
    <location>
        <begin position="378"/>
        <end position="525"/>
    </location>
</feature>
<dbReference type="FunFam" id="3.40.50.970:FF:000007">
    <property type="entry name" value="Acetolactate synthase"/>
    <property type="match status" value="1"/>
</dbReference>
<keyword evidence="9" id="KW-1185">Reference proteome</keyword>
<dbReference type="PANTHER" id="PTHR18968:SF166">
    <property type="entry name" value="2-HYDROXYACYL-COA LYASE 2"/>
    <property type="match status" value="1"/>
</dbReference>
<dbReference type="Gene3D" id="3.40.50.1220">
    <property type="entry name" value="TPP-binding domain"/>
    <property type="match status" value="1"/>
</dbReference>
<dbReference type="RefSeq" id="WP_089246274.1">
    <property type="nucleotide sequence ID" value="NZ_FZPH01000003.1"/>
</dbReference>